<dbReference type="Proteomes" id="UP001160148">
    <property type="component" value="Unassembled WGS sequence"/>
</dbReference>
<dbReference type="AlphaFoldDB" id="A0AAV0WMJ5"/>
<protein>
    <submittedName>
        <fullName evidence="1">Uncharacterized protein</fullName>
    </submittedName>
</protein>
<evidence type="ECO:0000313" key="2">
    <source>
        <dbReference type="Proteomes" id="UP001160148"/>
    </source>
</evidence>
<evidence type="ECO:0000313" key="1">
    <source>
        <dbReference type="EMBL" id="CAI6357076.1"/>
    </source>
</evidence>
<name>A0AAV0WMJ5_9HEMI</name>
<dbReference type="PANTHER" id="PTHR10492">
    <property type="match status" value="1"/>
</dbReference>
<accession>A0AAV0WMJ5</accession>
<organism evidence="1 2">
    <name type="scientific">Macrosiphum euphorbiae</name>
    <name type="common">potato aphid</name>
    <dbReference type="NCBI Taxonomy" id="13131"/>
    <lineage>
        <taxon>Eukaryota</taxon>
        <taxon>Metazoa</taxon>
        <taxon>Ecdysozoa</taxon>
        <taxon>Arthropoda</taxon>
        <taxon>Hexapoda</taxon>
        <taxon>Insecta</taxon>
        <taxon>Pterygota</taxon>
        <taxon>Neoptera</taxon>
        <taxon>Paraneoptera</taxon>
        <taxon>Hemiptera</taxon>
        <taxon>Sternorrhyncha</taxon>
        <taxon>Aphidomorpha</taxon>
        <taxon>Aphidoidea</taxon>
        <taxon>Aphididae</taxon>
        <taxon>Macrosiphini</taxon>
        <taxon>Macrosiphum</taxon>
    </lineage>
</organism>
<sequence length="221" mass="25979">MVNVYYTSENIQTKVIIPPETTLTVFFKLCQIDNFANTLLYTDIPKYYTWDCNLKRFTRRKQGMPVDGFPGIHSTNTLGRMYTIHPNNSECFFLRILLHNVVGPETFPNLKTVDNIVFETYRETCLKPGLLKDDQHWDDAMFEANETKSPRQLLLSLFTIILTSCNPSNPQYLWEKYKESMSKDILYRWRISKDTTEIDFDNEIFNESLIKIDDACVLEKI</sequence>
<proteinExistence type="predicted"/>
<reference evidence="1 2" key="1">
    <citation type="submission" date="2023-01" db="EMBL/GenBank/DDBJ databases">
        <authorList>
            <person name="Whitehead M."/>
        </authorList>
    </citation>
    <scope>NUCLEOTIDE SEQUENCE [LARGE SCALE GENOMIC DNA]</scope>
</reference>
<keyword evidence="2" id="KW-1185">Reference proteome</keyword>
<dbReference type="EMBL" id="CARXXK010000002">
    <property type="protein sequence ID" value="CAI6357076.1"/>
    <property type="molecule type" value="Genomic_DNA"/>
</dbReference>
<gene>
    <name evidence="1" type="ORF">MEUPH1_LOCUS12745</name>
</gene>
<comment type="caution">
    <text evidence="1">The sequence shown here is derived from an EMBL/GenBank/DDBJ whole genome shotgun (WGS) entry which is preliminary data.</text>
</comment>